<evidence type="ECO:0000259" key="9">
    <source>
        <dbReference type="Pfam" id="PF21158"/>
    </source>
</evidence>
<keyword evidence="6" id="KW-0975">Bacterial flagellum</keyword>
<dbReference type="PANTHER" id="PTHR30033">
    <property type="entry name" value="FLAGELLAR HOOK-ASSOCIATED PROTEIN 1"/>
    <property type="match status" value="1"/>
</dbReference>
<keyword evidence="11" id="KW-0282">Flagellum</keyword>
<dbReference type="InterPro" id="IPR001444">
    <property type="entry name" value="Flag_bb_rod_N"/>
</dbReference>
<keyword evidence="5" id="KW-0964">Secreted</keyword>
<comment type="subcellular location">
    <subcellularLocation>
        <location evidence="1">Bacterial flagellum</location>
    </subcellularLocation>
    <subcellularLocation>
        <location evidence="2">Secreted</location>
    </subcellularLocation>
</comment>
<dbReference type="NCBIfam" id="TIGR02492">
    <property type="entry name" value="flgK_ends"/>
    <property type="match status" value="1"/>
</dbReference>
<evidence type="ECO:0000256" key="6">
    <source>
        <dbReference type="ARBA" id="ARBA00023143"/>
    </source>
</evidence>
<keyword evidence="12" id="KW-1185">Reference proteome</keyword>
<evidence type="ECO:0000256" key="5">
    <source>
        <dbReference type="ARBA" id="ARBA00022525"/>
    </source>
</evidence>
<evidence type="ECO:0000313" key="11">
    <source>
        <dbReference type="EMBL" id="SFM72594.1"/>
    </source>
</evidence>
<dbReference type="RefSeq" id="WP_093477288.1">
    <property type="nucleotide sequence ID" value="NZ_FOUI01000013.1"/>
</dbReference>
<evidence type="ECO:0000256" key="4">
    <source>
        <dbReference type="ARBA" id="ARBA00016244"/>
    </source>
</evidence>
<gene>
    <name evidence="11" type="ORF">SAMN05216217_11341</name>
</gene>
<feature type="domain" description="Flagellar basal body rod protein N-terminal" evidence="7">
    <location>
        <begin position="7"/>
        <end position="34"/>
    </location>
</feature>
<evidence type="ECO:0000259" key="8">
    <source>
        <dbReference type="Pfam" id="PF06429"/>
    </source>
</evidence>
<dbReference type="Pfam" id="PF06429">
    <property type="entry name" value="Flg_bbr_C"/>
    <property type="match status" value="1"/>
</dbReference>
<evidence type="ECO:0000313" key="12">
    <source>
        <dbReference type="Proteomes" id="UP000243629"/>
    </source>
</evidence>
<dbReference type="PANTHER" id="PTHR30033:SF1">
    <property type="entry name" value="FLAGELLAR HOOK-ASSOCIATED PROTEIN 1"/>
    <property type="match status" value="1"/>
</dbReference>
<dbReference type="EMBL" id="FOUI01000013">
    <property type="protein sequence ID" value="SFM72594.1"/>
    <property type="molecule type" value="Genomic_DNA"/>
</dbReference>
<organism evidence="11 12">
    <name type="scientific">Halopseudomonas yangmingensis</name>
    <dbReference type="NCBI Taxonomy" id="1720063"/>
    <lineage>
        <taxon>Bacteria</taxon>
        <taxon>Pseudomonadati</taxon>
        <taxon>Pseudomonadota</taxon>
        <taxon>Gammaproteobacteria</taxon>
        <taxon>Pseudomonadales</taxon>
        <taxon>Pseudomonadaceae</taxon>
        <taxon>Halopseudomonas</taxon>
    </lineage>
</organism>
<dbReference type="InterPro" id="IPR053927">
    <property type="entry name" value="FlgK_helical"/>
</dbReference>
<evidence type="ECO:0000256" key="3">
    <source>
        <dbReference type="ARBA" id="ARBA00009677"/>
    </source>
</evidence>
<dbReference type="GO" id="GO:0005198">
    <property type="term" value="F:structural molecule activity"/>
    <property type="evidence" value="ECO:0007669"/>
    <property type="project" value="InterPro"/>
</dbReference>
<protein>
    <recommendedName>
        <fullName evidence="4">Flagellar hook-associated protein 1</fullName>
    </recommendedName>
</protein>
<dbReference type="InterPro" id="IPR049119">
    <property type="entry name" value="FlgK_D2-like"/>
</dbReference>
<dbReference type="GO" id="GO:0005576">
    <property type="term" value="C:extracellular region"/>
    <property type="evidence" value="ECO:0007669"/>
    <property type="project" value="UniProtKB-SubCell"/>
</dbReference>
<dbReference type="STRING" id="1720063.SAMN05216217_11341"/>
<dbReference type="GO" id="GO:0009424">
    <property type="term" value="C:bacterial-type flagellum hook"/>
    <property type="evidence" value="ECO:0007669"/>
    <property type="project" value="InterPro"/>
</dbReference>
<keyword evidence="11" id="KW-0966">Cell projection</keyword>
<reference evidence="12" key="1">
    <citation type="submission" date="2016-10" db="EMBL/GenBank/DDBJ databases">
        <authorList>
            <person name="Varghese N."/>
            <person name="Submissions S."/>
        </authorList>
    </citation>
    <scope>NUCLEOTIDE SEQUENCE [LARGE SCALE GENOMIC DNA]</scope>
    <source>
        <strain evidence="12">DSM 24213</strain>
    </source>
</reference>
<dbReference type="PRINTS" id="PR01005">
    <property type="entry name" value="FLGHOOKAP1"/>
</dbReference>
<evidence type="ECO:0000256" key="2">
    <source>
        <dbReference type="ARBA" id="ARBA00004613"/>
    </source>
</evidence>
<keyword evidence="11" id="KW-0969">Cilium</keyword>
<accession>A0A1I4T775</accession>
<feature type="domain" description="Flagellar hook-associated protein 1 D2-like" evidence="9">
    <location>
        <begin position="342"/>
        <end position="422"/>
    </location>
</feature>
<dbReference type="Pfam" id="PF00460">
    <property type="entry name" value="Flg_bb_rod"/>
    <property type="match status" value="1"/>
</dbReference>
<name>A0A1I4T775_9GAMM</name>
<dbReference type="InterPro" id="IPR010930">
    <property type="entry name" value="Flg_bb/hook_C_dom"/>
</dbReference>
<dbReference type="Pfam" id="PF21158">
    <property type="entry name" value="flgK_1st_1"/>
    <property type="match status" value="1"/>
</dbReference>
<evidence type="ECO:0000259" key="7">
    <source>
        <dbReference type="Pfam" id="PF00460"/>
    </source>
</evidence>
<dbReference type="Proteomes" id="UP000243629">
    <property type="component" value="Unassembled WGS sequence"/>
</dbReference>
<dbReference type="Pfam" id="PF22638">
    <property type="entry name" value="FlgK_D1"/>
    <property type="match status" value="1"/>
</dbReference>
<dbReference type="GO" id="GO:0044780">
    <property type="term" value="P:bacterial-type flagellum assembly"/>
    <property type="evidence" value="ECO:0007669"/>
    <property type="project" value="InterPro"/>
</dbReference>
<dbReference type="SUPFAM" id="SSF64518">
    <property type="entry name" value="Phase 1 flagellin"/>
    <property type="match status" value="2"/>
</dbReference>
<proteinExistence type="inferred from homology"/>
<comment type="similarity">
    <text evidence="3">Belongs to the flagella basal body rod proteins family.</text>
</comment>
<evidence type="ECO:0000259" key="10">
    <source>
        <dbReference type="Pfam" id="PF22638"/>
    </source>
</evidence>
<sequence>MSDLLSIGLSGLSIARTNLSVTGHNITNLNTPGYSRQEALQATRPAQFSGGGYIGSGATVVDIRRIYNDFLTSQVQISTSINSDAKAYQSQIDQLDRLLGGSTTGIGPGIEKMFAALQTAAEDPANIPARQLVLAEAEGLTSRFNTLHSQLETQNGFVNKQLGLVTDQVNRLAASVAGYNDAIAIAASSGRQPNDLIDARDEAIRQLNTYIGTTASVQDDNTINLFIGTGQPLVVGSQASSLEVVPGLRDPGRAEIQLVNASARQGVTDLITGGEIGGLLRFRGEVLDEAFNSVGRLALSISSEINSQLGQGLDLLGNAGNPLFRDINSAAFVDQRSLARIGNSDDSAQLGVTISDTSKLTTSDYALEFVDNAGNYALRRLSDNTFAGQYNINDVPPAVIDGFSVGAMAGSFAQGDRFLLTPTRNATASIGVAMRQPEQLALASPTTAQANLQNRGNAGISQPQVISWSNAPQVPLDMPALNGLLPVELTYDGAGGISAASGTLTPATLTPGQPNQLTWTDPGGAFTLQFTISGTPQGGDRFTLEYNADTNGTIGVSDNRNALNLIGLQNRASIGLQGGASGLNFVDAYGSLVQRVGTFTAQARMDVEASEAVLSQAVNNRDSVSAVNLDEEASNLIKFEQHYNASAQLIQVARSVFDTLINTFR</sequence>
<dbReference type="OrthoDB" id="9802553at2"/>
<feature type="domain" description="Flagellar hook-associated protein FlgK helical" evidence="10">
    <location>
        <begin position="93"/>
        <end position="324"/>
    </location>
</feature>
<evidence type="ECO:0000256" key="1">
    <source>
        <dbReference type="ARBA" id="ARBA00004365"/>
    </source>
</evidence>
<dbReference type="AlphaFoldDB" id="A0A1I4T775"/>
<dbReference type="InterPro" id="IPR002371">
    <property type="entry name" value="FlgK"/>
</dbReference>
<feature type="domain" description="Flagellar basal-body/hook protein C-terminal" evidence="8">
    <location>
        <begin position="624"/>
        <end position="662"/>
    </location>
</feature>